<evidence type="ECO:0000259" key="3">
    <source>
        <dbReference type="Pfam" id="PF14647"/>
    </source>
</evidence>
<proteinExistence type="inferred from homology"/>
<evidence type="ECO:0000313" key="6">
    <source>
        <dbReference type="WBParaSite" id="SVE_0600900.1"/>
    </source>
</evidence>
<feature type="domain" description="FAM91 C-terminal" evidence="4">
    <location>
        <begin position="395"/>
        <end position="814"/>
    </location>
</feature>
<reference evidence="5" key="1">
    <citation type="submission" date="2014-07" db="EMBL/GenBank/DDBJ databases">
        <authorList>
            <person name="Martin A.A"/>
            <person name="De Silva N."/>
        </authorList>
    </citation>
    <scope>NUCLEOTIDE SEQUENCE</scope>
</reference>
<feature type="compositionally biased region" description="Low complexity" evidence="2">
    <location>
        <begin position="379"/>
        <end position="392"/>
    </location>
</feature>
<dbReference type="Pfam" id="PF14647">
    <property type="entry name" value="FAM91_N"/>
    <property type="match status" value="1"/>
</dbReference>
<reference evidence="6" key="2">
    <citation type="submission" date="2015-08" db="UniProtKB">
        <authorList>
            <consortium name="WormBaseParasite"/>
        </authorList>
    </citation>
    <scope>IDENTIFICATION</scope>
</reference>
<evidence type="ECO:0000256" key="2">
    <source>
        <dbReference type="SAM" id="MobiDB-lite"/>
    </source>
</evidence>
<dbReference type="AlphaFoldDB" id="A0A0K0FB03"/>
<accession>A0A0K0FB03</accession>
<evidence type="ECO:0000313" key="5">
    <source>
        <dbReference type="Proteomes" id="UP000035680"/>
    </source>
</evidence>
<organism evidence="5 6">
    <name type="scientific">Strongyloides venezuelensis</name>
    <name type="common">Threadworm</name>
    <dbReference type="NCBI Taxonomy" id="75913"/>
    <lineage>
        <taxon>Eukaryota</taxon>
        <taxon>Metazoa</taxon>
        <taxon>Ecdysozoa</taxon>
        <taxon>Nematoda</taxon>
        <taxon>Chromadorea</taxon>
        <taxon>Rhabditida</taxon>
        <taxon>Tylenchina</taxon>
        <taxon>Panagrolaimomorpha</taxon>
        <taxon>Strongyloidoidea</taxon>
        <taxon>Strongyloididae</taxon>
        <taxon>Strongyloides</taxon>
    </lineage>
</organism>
<dbReference type="WBParaSite" id="SVE_0600900.1">
    <property type="protein sequence ID" value="SVE_0600900.1"/>
    <property type="gene ID" value="SVE_0600900"/>
</dbReference>
<dbReference type="PANTHER" id="PTHR28441">
    <property type="entry name" value="PROTEIN FAM91A1"/>
    <property type="match status" value="1"/>
</dbReference>
<dbReference type="STRING" id="75913.A0A0K0FB03"/>
<comment type="similarity">
    <text evidence="1">Belongs to the FAM91 family.</text>
</comment>
<evidence type="ECO:0000259" key="4">
    <source>
        <dbReference type="Pfam" id="PF14648"/>
    </source>
</evidence>
<dbReference type="Proteomes" id="UP000035680">
    <property type="component" value="Unassembled WGS sequence"/>
</dbReference>
<keyword evidence="5" id="KW-1185">Reference proteome</keyword>
<name>A0A0K0FB03_STRVS</name>
<feature type="domain" description="FAM91 N-terminal" evidence="3">
    <location>
        <begin position="9"/>
        <end position="311"/>
    </location>
</feature>
<dbReference type="PANTHER" id="PTHR28441:SF2">
    <property type="entry name" value="PROTEIN FAM91A1"/>
    <property type="match status" value="1"/>
</dbReference>
<dbReference type="InterPro" id="IPR039199">
    <property type="entry name" value="FAM91"/>
</dbReference>
<feature type="region of interest" description="Disordered" evidence="2">
    <location>
        <begin position="374"/>
        <end position="393"/>
    </location>
</feature>
<dbReference type="Pfam" id="PF14648">
    <property type="entry name" value="FAM91_C"/>
    <property type="match status" value="1"/>
</dbReference>
<dbReference type="InterPro" id="IPR028097">
    <property type="entry name" value="FAM91_C_dom"/>
</dbReference>
<evidence type="ECO:0000256" key="1">
    <source>
        <dbReference type="ARBA" id="ARBA00010319"/>
    </source>
</evidence>
<sequence>MSLSIDDAIRRNIAWKELPQELVALLGGSQKEYDKLVLDFSVKNQLRFKGNLVEKQGKNEDGYYDVVISYSQKYLMLYPYHLSNIYVSKGITPFIYYSQMIEDTIKTERSYDSLPNFTAADVLRLFGIGRNEYMDLVYQTKSKSGIFRRKTNIKDLLPQRPINILIEPWFMIELGVVHDTELRSLSKKERDVMDLILDGGSQLAGTLDKSVLQILYQKTMIYLSVPVQNEDYVYVPPLDGFVMNRVTGDCIETLLYKIFVAIDEQTTIKELSEVLDVDLQLVKNAISVFCRLGFAKKRVTGLENFALHKTWADYMVLSDIVITPTVETLSTSSTLFDLSDLTNSLASPNATEFDDDELIAEVENTLSNSSTNAKNIAASLPSPGNNTSGSGSDQSKRIGFIFDSTLTAFLMMGNLSASLKHHAVTLFEVGRLTDEAVGSFVDELKHVNFFSEGEAQHYSEHAKTLRQTIINLREIGEIDLLRGESLLSLDKNVRKKMMEKSYKFIVTMGPLSTEACSIPPLSIPYFGATTVMFLSPWFKLHIYELSKNGPPSMWIPMGERLTRIPNEFANYNKLIVYSNTHEPSILSIEKCLSSINDSLTTAPVMIQAYSDIIDDSEIILVPFPFEDTNKEKSFENHPSIIKLNKELNLNSLCGYIVLLQLTNCDTKENTSLDGDSVNITSSIESKSSNQSSTYPFERTNKHSIVNKDPRRVYNCKDSLNEYEKFEDFVIFDIVFGVPLFNQKLNEIIFDRIKNKSLFKDPQNTQDCAFILQNQISSIKEIYNRFSISKSEIPFNRSETNEIPFPVKKLFFNNTIGTLNVY</sequence>
<protein>
    <submittedName>
        <fullName evidence="6">Protein FAM91A1 (inferred by orthology to a zebrafish protein)</fullName>
    </submittedName>
</protein>
<dbReference type="InterPro" id="IPR028091">
    <property type="entry name" value="FAM91_N_dom"/>
</dbReference>